<reference evidence="4 5" key="1">
    <citation type="submission" date="2023-04" db="EMBL/GenBank/DDBJ databases">
        <title>Clostridium tannerae sp. nov., isolated from the fecal material of an alpaca.</title>
        <authorList>
            <person name="Miller S."/>
            <person name="Hendry M."/>
            <person name="King J."/>
            <person name="Sankaranarayanan K."/>
            <person name="Lawson P.A."/>
        </authorList>
    </citation>
    <scope>NUCLEOTIDE SEQUENCE [LARGE SCALE GENOMIC DNA]</scope>
    <source>
        <strain evidence="4 5">A1-XYC3</strain>
    </source>
</reference>
<dbReference type="RefSeq" id="WP_318799335.1">
    <property type="nucleotide sequence ID" value="NZ_JARUJP010000052.1"/>
</dbReference>
<dbReference type="PANTHER" id="PTHR32305">
    <property type="match status" value="1"/>
</dbReference>
<dbReference type="EMBL" id="JARUJP010000052">
    <property type="protein sequence ID" value="MDW8803168.1"/>
    <property type="molecule type" value="Genomic_DNA"/>
</dbReference>
<dbReference type="InterPro" id="IPR050708">
    <property type="entry name" value="T6SS_VgrG/RHS"/>
</dbReference>
<sequence>LNELIQEENELLNKTITYTYDSGGNISNRKENINGVETTISYLYETPWKDKLTHYNGNKITYDTIGNPKTYAGYTYSWEEGRRLTSIVGSDINAFFKYNDAGIRTHKRVNGVTTKFHLIGDRVTYEYTEDANHVIKDRIYYRYDNSDDLVSMNLNGVEYYYIRNGQGDIIGLIDSRGTKVVSYIYDSWGKLVSIRDEKGIDVTSNKEHVGYKNPYRYRGYRYDSETELYYLNSRYYNPEWGRYLNADVIGGQVGDLLSHNVFCYCKNDPINMYDPNGYWRSGVLSRFKAFVYAAFFVITDVVVQSLQSRSVIPAPSLPIKKPFKSKEKQSTQKPISKSTPINIPMSNRKSNKYYPAHVDYRKNTVVIDFLKPMDIAEAQIHVRGGNDVYTFTQNNARMLALTTGGNPNKIQNHINSEKSVYGGVYFYHYHSGTTRPDRGYVHIFFDLPKIKE</sequence>
<accession>A0ABU4JZ02</accession>
<dbReference type="NCBIfam" id="TIGR03696">
    <property type="entry name" value="Rhs_assc_core"/>
    <property type="match status" value="1"/>
</dbReference>
<feature type="non-terminal residue" evidence="4">
    <location>
        <position position="1"/>
    </location>
</feature>
<organism evidence="4 5">
    <name type="scientific">Clostridium tanneri</name>
    <dbReference type="NCBI Taxonomy" id="3037988"/>
    <lineage>
        <taxon>Bacteria</taxon>
        <taxon>Bacillati</taxon>
        <taxon>Bacillota</taxon>
        <taxon>Clostridia</taxon>
        <taxon>Eubacteriales</taxon>
        <taxon>Clostridiaceae</taxon>
        <taxon>Clostridium</taxon>
    </lineage>
</organism>
<evidence type="ECO:0000256" key="2">
    <source>
        <dbReference type="SAM" id="MobiDB-lite"/>
    </source>
</evidence>
<keyword evidence="1" id="KW-0677">Repeat</keyword>
<evidence type="ECO:0000313" key="5">
    <source>
        <dbReference type="Proteomes" id="UP001281656"/>
    </source>
</evidence>
<dbReference type="Gene3D" id="2.180.10.10">
    <property type="entry name" value="RHS repeat-associated core"/>
    <property type="match status" value="1"/>
</dbReference>
<keyword evidence="5" id="KW-1185">Reference proteome</keyword>
<evidence type="ECO:0000259" key="3">
    <source>
        <dbReference type="Pfam" id="PF25023"/>
    </source>
</evidence>
<dbReference type="InterPro" id="IPR022385">
    <property type="entry name" value="Rhs_assc_core"/>
</dbReference>
<dbReference type="Pfam" id="PF25023">
    <property type="entry name" value="TEN_YD-shell"/>
    <property type="match status" value="1"/>
</dbReference>
<evidence type="ECO:0000256" key="1">
    <source>
        <dbReference type="ARBA" id="ARBA00022737"/>
    </source>
</evidence>
<protein>
    <submittedName>
        <fullName evidence="4">RHS repeat-associated core domain-containing protein</fullName>
    </submittedName>
</protein>
<proteinExistence type="predicted"/>
<feature type="domain" description="Teneurin-like YD-shell" evidence="3">
    <location>
        <begin position="14"/>
        <end position="248"/>
    </location>
</feature>
<evidence type="ECO:0000313" key="4">
    <source>
        <dbReference type="EMBL" id="MDW8803168.1"/>
    </source>
</evidence>
<name>A0ABU4JZ02_9CLOT</name>
<feature type="compositionally biased region" description="Polar residues" evidence="2">
    <location>
        <begin position="331"/>
        <end position="342"/>
    </location>
</feature>
<dbReference type="PANTHER" id="PTHR32305:SF17">
    <property type="entry name" value="TRNA NUCLEASE WAPA"/>
    <property type="match status" value="1"/>
</dbReference>
<dbReference type="Proteomes" id="UP001281656">
    <property type="component" value="Unassembled WGS sequence"/>
</dbReference>
<gene>
    <name evidence="4" type="ORF">P8V03_18740</name>
</gene>
<dbReference type="InterPro" id="IPR056823">
    <property type="entry name" value="TEN-like_YD-shell"/>
</dbReference>
<feature type="region of interest" description="Disordered" evidence="2">
    <location>
        <begin position="322"/>
        <end position="342"/>
    </location>
</feature>
<comment type="caution">
    <text evidence="4">The sequence shown here is derived from an EMBL/GenBank/DDBJ whole genome shotgun (WGS) entry which is preliminary data.</text>
</comment>